<evidence type="ECO:0000256" key="1">
    <source>
        <dbReference type="ARBA" id="ARBA00004123"/>
    </source>
</evidence>
<dbReference type="Pfam" id="PF12937">
    <property type="entry name" value="F-box-like"/>
    <property type="match status" value="1"/>
</dbReference>
<evidence type="ECO:0000256" key="3">
    <source>
        <dbReference type="ARBA" id="ARBA00004906"/>
    </source>
</evidence>
<comment type="subunit">
    <text evidence="8">Part of the SCF (SKP1-CUL1-F-box) E3 ubiquitin-protein ligase complex SCF(FBXO32) formed of CUL1, SKP1, RBX1 and FBXO32.</text>
</comment>
<evidence type="ECO:0000313" key="12">
    <source>
        <dbReference type="RefSeq" id="XP_033790684.1"/>
    </source>
</evidence>
<evidence type="ECO:0000256" key="6">
    <source>
        <dbReference type="ARBA" id="ARBA00023242"/>
    </source>
</evidence>
<gene>
    <name evidence="12" type="primary">FBXO32</name>
</gene>
<dbReference type="UniPathway" id="UPA00143"/>
<name>A0A6P8Q3A8_GEOSA</name>
<keyword evidence="4" id="KW-0963">Cytoplasm</keyword>
<evidence type="ECO:0000256" key="4">
    <source>
        <dbReference type="ARBA" id="ARBA00022490"/>
    </source>
</evidence>
<dbReference type="PANTHER" id="PTHR13123:SF6">
    <property type="entry name" value="F-BOX ONLY PROTEIN 32"/>
    <property type="match status" value="1"/>
</dbReference>
<dbReference type="CTD" id="114907"/>
<dbReference type="FunCoup" id="A0A6P8Q3A8">
    <property type="interactions" value="1751"/>
</dbReference>
<dbReference type="InParanoid" id="A0A6P8Q3A8"/>
<reference evidence="12" key="1">
    <citation type="submission" date="2025-08" db="UniProtKB">
        <authorList>
            <consortium name="RefSeq"/>
        </authorList>
    </citation>
    <scope>IDENTIFICATION</scope>
</reference>
<proteinExistence type="predicted"/>
<keyword evidence="11" id="KW-1185">Reference proteome</keyword>
<dbReference type="OrthoDB" id="9991467at2759"/>
<dbReference type="Proteomes" id="UP000515159">
    <property type="component" value="Chromosome 2"/>
</dbReference>
<dbReference type="GeneID" id="117355773"/>
<dbReference type="GO" id="GO:0005737">
    <property type="term" value="C:cytoplasm"/>
    <property type="evidence" value="ECO:0007669"/>
    <property type="project" value="UniProtKB-SubCell"/>
</dbReference>
<sequence>MPFLGQDWRSPGQNWVKTEDGWKRFLDEQSNYVNEINSYCKKEEYNKENLLYNTNYNIAAKKRKKDLLNNKAKIQYLPQEKWIYVHKGSTKERHGYCTLGEAFNRLDFSSAILDSRKFNYVVRLLELIAKSQLTSLSGIAQKNYMNILEKVVQKVLEDQQNIRLIKELLQTLYTSLCSLVQRVGKSVLVGNINFWVYRMESILHWQQQLNNIQITRPALKGMTFTDLPLCLQLNIMQRLADGRDIVSLGQVSSDLLVLSEDRLLWKNLCHYHFTDRQIRRRLILSDKGQLDWKKMYFKLVRCYPKREQYGGTLQLCRHCHILSWKDTEHPCTANNPESCSVSLSPQDFINLFHF</sequence>
<keyword evidence="6" id="KW-0539">Nucleus</keyword>
<dbReference type="InterPro" id="IPR040394">
    <property type="entry name" value="FBX25/32"/>
</dbReference>
<keyword evidence="5" id="KW-0833">Ubl conjugation pathway</keyword>
<evidence type="ECO:0000313" key="11">
    <source>
        <dbReference type="Proteomes" id="UP000515159"/>
    </source>
</evidence>
<dbReference type="RefSeq" id="XP_033790684.1">
    <property type="nucleotide sequence ID" value="XM_033934793.1"/>
</dbReference>
<dbReference type="GO" id="GO:0019005">
    <property type="term" value="C:SCF ubiquitin ligase complex"/>
    <property type="evidence" value="ECO:0007669"/>
    <property type="project" value="TreeGrafter"/>
</dbReference>
<comment type="function">
    <text evidence="7">Substrate recognition component of a SCF (SKP1-CUL1-F-box protein) E3 ubiquitin-protein ligase complex which mediates the ubiquitination and subsequent proteasomal degradation of target proteins. Probably recognizes and binds to phosphorylated target proteins during skeletal muscle atrophy. Recognizes TERF1.</text>
</comment>
<evidence type="ECO:0000256" key="8">
    <source>
        <dbReference type="ARBA" id="ARBA00038756"/>
    </source>
</evidence>
<evidence type="ECO:0000259" key="10">
    <source>
        <dbReference type="Pfam" id="PF12937"/>
    </source>
</evidence>
<dbReference type="AlphaFoldDB" id="A0A6P8Q3A8"/>
<evidence type="ECO:0000256" key="5">
    <source>
        <dbReference type="ARBA" id="ARBA00022786"/>
    </source>
</evidence>
<dbReference type="GO" id="GO:0005634">
    <property type="term" value="C:nucleus"/>
    <property type="evidence" value="ECO:0007669"/>
    <property type="project" value="UniProtKB-SubCell"/>
</dbReference>
<organism evidence="11 12">
    <name type="scientific">Geotrypetes seraphini</name>
    <name type="common">Gaboon caecilian</name>
    <name type="synonym">Caecilia seraphini</name>
    <dbReference type="NCBI Taxonomy" id="260995"/>
    <lineage>
        <taxon>Eukaryota</taxon>
        <taxon>Metazoa</taxon>
        <taxon>Chordata</taxon>
        <taxon>Craniata</taxon>
        <taxon>Vertebrata</taxon>
        <taxon>Euteleostomi</taxon>
        <taxon>Amphibia</taxon>
        <taxon>Gymnophiona</taxon>
        <taxon>Geotrypetes</taxon>
    </lineage>
</organism>
<dbReference type="GO" id="GO:0016567">
    <property type="term" value="P:protein ubiquitination"/>
    <property type="evidence" value="ECO:0007669"/>
    <property type="project" value="UniProtKB-UniPathway"/>
</dbReference>
<comment type="pathway">
    <text evidence="3">Protein modification; protein ubiquitination.</text>
</comment>
<dbReference type="KEGG" id="gsh:117355773"/>
<evidence type="ECO:0000256" key="9">
    <source>
        <dbReference type="ARBA" id="ARBA00040059"/>
    </source>
</evidence>
<feature type="domain" description="F-box" evidence="10">
    <location>
        <begin position="225"/>
        <end position="269"/>
    </location>
</feature>
<dbReference type="InterPro" id="IPR001810">
    <property type="entry name" value="F-box_dom"/>
</dbReference>
<dbReference type="SUPFAM" id="SSF81383">
    <property type="entry name" value="F-box domain"/>
    <property type="match status" value="1"/>
</dbReference>
<dbReference type="Gene3D" id="1.20.1280.50">
    <property type="match status" value="1"/>
</dbReference>
<comment type="subcellular location">
    <subcellularLocation>
        <location evidence="2">Cytoplasm</location>
    </subcellularLocation>
    <subcellularLocation>
        <location evidence="1">Nucleus</location>
    </subcellularLocation>
</comment>
<protein>
    <recommendedName>
        <fullName evidence="9">F-box only protein 32</fullName>
    </recommendedName>
</protein>
<dbReference type="FunFam" id="1.20.1280.50:FF:000017">
    <property type="entry name" value="F-box only protein 32"/>
    <property type="match status" value="1"/>
</dbReference>
<accession>A0A6P8Q3A8</accession>
<evidence type="ECO:0000256" key="7">
    <source>
        <dbReference type="ARBA" id="ARBA00037167"/>
    </source>
</evidence>
<dbReference type="InterPro" id="IPR036047">
    <property type="entry name" value="F-box-like_dom_sf"/>
</dbReference>
<evidence type="ECO:0000256" key="2">
    <source>
        <dbReference type="ARBA" id="ARBA00004496"/>
    </source>
</evidence>
<dbReference type="PANTHER" id="PTHR13123">
    <property type="entry name" value="LD30288P"/>
    <property type="match status" value="1"/>
</dbReference>